<protein>
    <submittedName>
        <fullName evidence="2">DUF3789 domain-containing protein</fullName>
    </submittedName>
</protein>
<dbReference type="AlphaFoldDB" id="A0A926DAX0"/>
<keyword evidence="3" id="KW-1185">Reference proteome</keyword>
<reference evidence="2" key="1">
    <citation type="submission" date="2020-08" db="EMBL/GenBank/DDBJ databases">
        <title>Genome public.</title>
        <authorList>
            <person name="Liu C."/>
            <person name="Sun Q."/>
        </authorList>
    </citation>
    <scope>NUCLEOTIDE SEQUENCE</scope>
    <source>
        <strain evidence="2">NSJ-40</strain>
    </source>
</reference>
<evidence type="ECO:0000313" key="3">
    <source>
        <dbReference type="Proteomes" id="UP000651482"/>
    </source>
</evidence>
<keyword evidence="1" id="KW-0472">Membrane</keyword>
<sequence>MNEFIFFIIGIMLGGLTGVAIMCCLQINRLSEREEVKNAKTKCADTFPSD</sequence>
<dbReference type="Proteomes" id="UP000651482">
    <property type="component" value="Unassembled WGS sequence"/>
</dbReference>
<name>A0A926DAX0_9FIRM</name>
<dbReference type="RefSeq" id="WP_283243125.1">
    <property type="nucleotide sequence ID" value="NZ_JACRSN010000017.1"/>
</dbReference>
<feature type="transmembrane region" description="Helical" evidence="1">
    <location>
        <begin position="6"/>
        <end position="27"/>
    </location>
</feature>
<evidence type="ECO:0000256" key="1">
    <source>
        <dbReference type="SAM" id="Phobius"/>
    </source>
</evidence>
<accession>A0A926DAX0</accession>
<gene>
    <name evidence="2" type="ORF">IAG03_10855</name>
</gene>
<evidence type="ECO:0000313" key="2">
    <source>
        <dbReference type="EMBL" id="MBC8534476.1"/>
    </source>
</evidence>
<proteinExistence type="predicted"/>
<dbReference type="EMBL" id="JACRSN010000017">
    <property type="protein sequence ID" value="MBC8534476.1"/>
    <property type="molecule type" value="Genomic_DNA"/>
</dbReference>
<keyword evidence="1" id="KW-1133">Transmembrane helix</keyword>
<organism evidence="2 3">
    <name type="scientific">Yeguia hominis</name>
    <dbReference type="NCBI Taxonomy" id="2763662"/>
    <lineage>
        <taxon>Bacteria</taxon>
        <taxon>Bacillati</taxon>
        <taxon>Bacillota</taxon>
        <taxon>Clostridia</taxon>
        <taxon>Eubacteriales</taxon>
        <taxon>Yeguiaceae</taxon>
        <taxon>Yeguia</taxon>
    </lineage>
</organism>
<keyword evidence="1" id="KW-0812">Transmembrane</keyword>
<comment type="caution">
    <text evidence="2">The sequence shown here is derived from an EMBL/GenBank/DDBJ whole genome shotgun (WGS) entry which is preliminary data.</text>
</comment>